<evidence type="ECO:0000313" key="1">
    <source>
        <dbReference type="EMBL" id="KAJ7663477.1"/>
    </source>
</evidence>
<dbReference type="AlphaFoldDB" id="A0AAD7CTZ4"/>
<evidence type="ECO:0000313" key="2">
    <source>
        <dbReference type="Proteomes" id="UP001221757"/>
    </source>
</evidence>
<keyword evidence="2" id="KW-1185">Reference proteome</keyword>
<protein>
    <submittedName>
        <fullName evidence="1">Uncharacterized protein</fullName>
    </submittedName>
</protein>
<organism evidence="1 2">
    <name type="scientific">Mycena rosella</name>
    <name type="common">Pink bonnet</name>
    <name type="synonym">Agaricus rosellus</name>
    <dbReference type="NCBI Taxonomy" id="1033263"/>
    <lineage>
        <taxon>Eukaryota</taxon>
        <taxon>Fungi</taxon>
        <taxon>Dikarya</taxon>
        <taxon>Basidiomycota</taxon>
        <taxon>Agaricomycotina</taxon>
        <taxon>Agaricomycetes</taxon>
        <taxon>Agaricomycetidae</taxon>
        <taxon>Agaricales</taxon>
        <taxon>Marasmiineae</taxon>
        <taxon>Mycenaceae</taxon>
        <taxon>Mycena</taxon>
    </lineage>
</organism>
<comment type="caution">
    <text evidence="1">The sequence shown here is derived from an EMBL/GenBank/DDBJ whole genome shotgun (WGS) entry which is preliminary data.</text>
</comment>
<name>A0AAD7CTZ4_MYCRO</name>
<dbReference type="Proteomes" id="UP001221757">
    <property type="component" value="Unassembled WGS sequence"/>
</dbReference>
<sequence>MAPLNITSVASSASATASALLPSSTPTLNSTMTSPFFDPNPPVAVPDWAGYTGIVLFACIVIFQFYSAVNRSPAEPAYEALSTGNPAPHLGASPIVRVPSTAGAEDAIFQFATLKTMKHARGIELVEGPLRRRRPRRADRALDAESVVQDARKSELEPCWGSCAGLYGRDTYSRHCCTNKILVQKLDSGDQAEVDAVGLLSCNLHTSMIPRLHVADAPAYGGSLNLQFSLPNAKAHRLPARNNYIKTLPRHFPTRFRRRDRAGQALGFGFNFILSLTPGVNRPSTIGDRGLSWIQTGLASAMKPTGAGFAFVKFGFSRTAVSLPTLELVQFNVRGPTHLTQIAFDLRAQNRNTIEHPLVLGTLRHPGLNSANSAILEPYLSIYLCYP</sequence>
<reference evidence="1" key="1">
    <citation type="submission" date="2023-03" db="EMBL/GenBank/DDBJ databases">
        <title>Massive genome expansion in bonnet fungi (Mycena s.s.) driven by repeated elements and novel gene families across ecological guilds.</title>
        <authorList>
            <consortium name="Lawrence Berkeley National Laboratory"/>
            <person name="Harder C.B."/>
            <person name="Miyauchi S."/>
            <person name="Viragh M."/>
            <person name="Kuo A."/>
            <person name="Thoen E."/>
            <person name="Andreopoulos B."/>
            <person name="Lu D."/>
            <person name="Skrede I."/>
            <person name="Drula E."/>
            <person name="Henrissat B."/>
            <person name="Morin E."/>
            <person name="Kohler A."/>
            <person name="Barry K."/>
            <person name="LaButti K."/>
            <person name="Morin E."/>
            <person name="Salamov A."/>
            <person name="Lipzen A."/>
            <person name="Mereny Z."/>
            <person name="Hegedus B."/>
            <person name="Baldrian P."/>
            <person name="Stursova M."/>
            <person name="Weitz H."/>
            <person name="Taylor A."/>
            <person name="Grigoriev I.V."/>
            <person name="Nagy L.G."/>
            <person name="Martin F."/>
            <person name="Kauserud H."/>
        </authorList>
    </citation>
    <scope>NUCLEOTIDE SEQUENCE</scope>
    <source>
        <strain evidence="1">CBHHK067</strain>
    </source>
</reference>
<accession>A0AAD7CTZ4</accession>
<dbReference type="EMBL" id="JARKIE010000233">
    <property type="protein sequence ID" value="KAJ7663477.1"/>
    <property type="molecule type" value="Genomic_DNA"/>
</dbReference>
<gene>
    <name evidence="1" type="ORF">B0H17DRAFT_1144047</name>
</gene>
<proteinExistence type="predicted"/>